<protein>
    <recommendedName>
        <fullName evidence="5">DUF5673 domain-containing protein</fullName>
    </recommendedName>
</protein>
<proteinExistence type="predicted"/>
<feature type="transmembrane region" description="Helical" evidence="2">
    <location>
        <begin position="93"/>
        <end position="111"/>
    </location>
</feature>
<reference evidence="3" key="1">
    <citation type="submission" date="2020-07" db="EMBL/GenBank/DDBJ databases">
        <title>Huge and variable diversity of episymbiotic CPR bacteria and DPANN archaea in groundwater ecosystems.</title>
        <authorList>
            <person name="He C.Y."/>
            <person name="Keren R."/>
            <person name="Whittaker M."/>
            <person name="Farag I.F."/>
            <person name="Doudna J."/>
            <person name="Cate J.H.D."/>
            <person name="Banfield J.F."/>
        </authorList>
    </citation>
    <scope>NUCLEOTIDE SEQUENCE</scope>
    <source>
        <strain evidence="3">NC_groundwater_1225_Ag_S-0.1um_56_177</strain>
    </source>
</reference>
<gene>
    <name evidence="3" type="ORF">HY473_02050</name>
</gene>
<evidence type="ECO:0000313" key="3">
    <source>
        <dbReference type="EMBL" id="MBI4132844.1"/>
    </source>
</evidence>
<keyword evidence="2" id="KW-1133">Transmembrane helix</keyword>
<evidence type="ECO:0008006" key="5">
    <source>
        <dbReference type="Google" id="ProtNLM"/>
    </source>
</evidence>
<organism evidence="3 4">
    <name type="scientific">Candidatus Sungiibacteriota bacterium</name>
    <dbReference type="NCBI Taxonomy" id="2750080"/>
    <lineage>
        <taxon>Bacteria</taxon>
        <taxon>Candidatus Sungiibacteriota</taxon>
    </lineage>
</organism>
<dbReference type="EMBL" id="JACQMI010000013">
    <property type="protein sequence ID" value="MBI4132844.1"/>
    <property type="molecule type" value="Genomic_DNA"/>
</dbReference>
<evidence type="ECO:0000256" key="2">
    <source>
        <dbReference type="SAM" id="Phobius"/>
    </source>
</evidence>
<name>A0A932YXU2_9BACT</name>
<feature type="transmembrane region" description="Helical" evidence="2">
    <location>
        <begin position="70"/>
        <end position="87"/>
    </location>
</feature>
<feature type="region of interest" description="Disordered" evidence="1">
    <location>
        <begin position="17"/>
        <end position="47"/>
    </location>
</feature>
<keyword evidence="2" id="KW-0812">Transmembrane</keyword>
<accession>A0A932YXU2</accession>
<dbReference type="AlphaFoldDB" id="A0A932YXU2"/>
<comment type="caution">
    <text evidence="3">The sequence shown here is derived from an EMBL/GenBank/DDBJ whole genome shotgun (WGS) entry which is preliminary data.</text>
</comment>
<evidence type="ECO:0000313" key="4">
    <source>
        <dbReference type="Proteomes" id="UP000756703"/>
    </source>
</evidence>
<keyword evidence="2" id="KW-0472">Membrane</keyword>
<dbReference type="Proteomes" id="UP000756703">
    <property type="component" value="Unassembled WGS sequence"/>
</dbReference>
<evidence type="ECO:0000256" key="1">
    <source>
        <dbReference type="SAM" id="MobiDB-lite"/>
    </source>
</evidence>
<sequence>MRNRVIDLRKPKQELEGETIPKISEKPAAPVAAPPEKKTAESAVSEPENSPSSILLAWEAPEFEQSASGALVLLLVGTLLVVGSAGALFFKNFLFALLLSIAGGLVISYAYRTPHQIRFRVTARGIGIGGKLYEFETLSSFWIFYEPPLAKELSLVSKKMFAPAVRAPLGDLDPLRLREILLRFLKEEKHEESLVDILAKRLGF</sequence>